<protein>
    <submittedName>
        <fullName evidence="9">RDD family protein</fullName>
    </submittedName>
</protein>
<evidence type="ECO:0000313" key="10">
    <source>
        <dbReference type="Proteomes" id="UP000465304"/>
    </source>
</evidence>
<keyword evidence="4 6" id="KW-1133">Transmembrane helix</keyword>
<evidence type="ECO:0000259" key="7">
    <source>
        <dbReference type="Pfam" id="PF06271"/>
    </source>
</evidence>
<comment type="caution">
    <text evidence="9">The sequence shown here is derived from an EMBL/GenBank/DDBJ whole genome shotgun (WGS) entry which is preliminary data.</text>
</comment>
<evidence type="ECO:0000259" key="8">
    <source>
        <dbReference type="Pfam" id="PF10708"/>
    </source>
</evidence>
<keyword evidence="3 6" id="KW-0812">Transmembrane</keyword>
<feature type="transmembrane region" description="Helical" evidence="6">
    <location>
        <begin position="107"/>
        <end position="129"/>
    </location>
</feature>
<dbReference type="EMBL" id="BLLB01000002">
    <property type="protein sequence ID" value="GFH01754.1"/>
    <property type="molecule type" value="Genomic_DNA"/>
</dbReference>
<evidence type="ECO:0000256" key="1">
    <source>
        <dbReference type="ARBA" id="ARBA00004651"/>
    </source>
</evidence>
<feature type="domain" description="DUF2510" evidence="8">
    <location>
        <begin position="9"/>
        <end position="41"/>
    </location>
</feature>
<comment type="subcellular location">
    <subcellularLocation>
        <location evidence="1">Cell membrane</location>
        <topology evidence="1">Multi-pass membrane protein</topology>
    </subcellularLocation>
</comment>
<sequence length="213" mass="23168">MANGSLPPPGWYPDRSAIAGQRYWDGTAWGAAVPPPQPTGPTLPTRAYTPWITRFGAFVVDIVPAAVLFVTGGLIGQIATDCALVSADATDLGRCGWAVSSNGDTPLILAMLVALASYALALAFCLWNWGYRQSRTGSSVGKSLLKFKVVSEKTWHPIGTTQSIARLLVHFFVDLFFFIGFLWPLWDSRRQTFADKIIGTICVPKDHPAPRTE</sequence>
<gene>
    <name evidence="9" type="primary">pra</name>
    <name evidence="9" type="ORF">MHIP_22370</name>
</gene>
<keyword evidence="10" id="KW-1185">Reference proteome</keyword>
<dbReference type="Pfam" id="PF06271">
    <property type="entry name" value="RDD"/>
    <property type="match status" value="1"/>
</dbReference>
<evidence type="ECO:0000256" key="4">
    <source>
        <dbReference type="ARBA" id="ARBA00022989"/>
    </source>
</evidence>
<dbReference type="InterPro" id="IPR010432">
    <property type="entry name" value="RDD"/>
</dbReference>
<proteinExistence type="predicted"/>
<evidence type="ECO:0000256" key="3">
    <source>
        <dbReference type="ARBA" id="ARBA00022692"/>
    </source>
</evidence>
<dbReference type="RefSeq" id="WP_163888485.1">
    <property type="nucleotide sequence ID" value="NZ_BLLB01000002.1"/>
</dbReference>
<name>A0A7I9ZLA4_9MYCO</name>
<evidence type="ECO:0000256" key="2">
    <source>
        <dbReference type="ARBA" id="ARBA00022475"/>
    </source>
</evidence>
<dbReference type="InterPro" id="IPR018929">
    <property type="entry name" value="DUF2510"/>
</dbReference>
<feature type="domain" description="RDD" evidence="7">
    <location>
        <begin position="49"/>
        <end position="198"/>
    </location>
</feature>
<dbReference type="InterPro" id="IPR051791">
    <property type="entry name" value="Pra-immunoreactive"/>
</dbReference>
<dbReference type="GO" id="GO:0005886">
    <property type="term" value="C:plasma membrane"/>
    <property type="evidence" value="ECO:0007669"/>
    <property type="project" value="UniProtKB-SubCell"/>
</dbReference>
<dbReference type="AlphaFoldDB" id="A0A7I9ZLA4"/>
<dbReference type="PANTHER" id="PTHR36115">
    <property type="entry name" value="PROLINE-RICH ANTIGEN HOMOLOG-RELATED"/>
    <property type="match status" value="1"/>
</dbReference>
<evidence type="ECO:0000313" key="9">
    <source>
        <dbReference type="EMBL" id="GFH01754.1"/>
    </source>
</evidence>
<accession>A0A7I9ZLA4</accession>
<dbReference type="Pfam" id="PF10708">
    <property type="entry name" value="DUF2510"/>
    <property type="match status" value="1"/>
</dbReference>
<evidence type="ECO:0000256" key="5">
    <source>
        <dbReference type="ARBA" id="ARBA00023136"/>
    </source>
</evidence>
<evidence type="ECO:0000256" key="6">
    <source>
        <dbReference type="SAM" id="Phobius"/>
    </source>
</evidence>
<dbReference type="Proteomes" id="UP000465304">
    <property type="component" value="Unassembled WGS sequence"/>
</dbReference>
<keyword evidence="5 6" id="KW-0472">Membrane</keyword>
<reference evidence="9 10" key="1">
    <citation type="journal article" date="2019" name="Emerg. Microbes Infect.">
        <title>Comprehensive subspecies identification of 175 nontuberculous mycobacteria species based on 7547 genomic profiles.</title>
        <authorList>
            <person name="Matsumoto Y."/>
            <person name="Kinjo T."/>
            <person name="Motooka D."/>
            <person name="Nabeya D."/>
            <person name="Jung N."/>
            <person name="Uechi K."/>
            <person name="Horii T."/>
            <person name="Iida T."/>
            <person name="Fujita J."/>
            <person name="Nakamura S."/>
        </authorList>
    </citation>
    <scope>NUCLEOTIDE SEQUENCE [LARGE SCALE GENOMIC DNA]</scope>
    <source>
        <strain evidence="9 10">JCM 30996</strain>
    </source>
</reference>
<dbReference type="PANTHER" id="PTHR36115:SF6">
    <property type="entry name" value="PROLINE-RICH ANTIGEN HOMOLOG"/>
    <property type="match status" value="1"/>
</dbReference>
<organism evidence="9 10">
    <name type="scientific">Mycolicibacterium hippocampi</name>
    <dbReference type="NCBI Taxonomy" id="659824"/>
    <lineage>
        <taxon>Bacteria</taxon>
        <taxon>Bacillati</taxon>
        <taxon>Actinomycetota</taxon>
        <taxon>Actinomycetes</taxon>
        <taxon>Mycobacteriales</taxon>
        <taxon>Mycobacteriaceae</taxon>
        <taxon>Mycolicibacterium</taxon>
    </lineage>
</organism>
<feature type="transmembrane region" description="Helical" evidence="6">
    <location>
        <begin position="55"/>
        <end position="79"/>
    </location>
</feature>
<keyword evidence="2" id="KW-1003">Cell membrane</keyword>
<feature type="transmembrane region" description="Helical" evidence="6">
    <location>
        <begin position="167"/>
        <end position="186"/>
    </location>
</feature>